<dbReference type="EMBL" id="LGSP01000030">
    <property type="protein sequence ID" value="KNE81427.1"/>
    <property type="molecule type" value="Genomic_DNA"/>
</dbReference>
<dbReference type="Proteomes" id="UP000037185">
    <property type="component" value="Unassembled WGS sequence"/>
</dbReference>
<sequence>MTHFLTAQNLLALAGELPGDPACEDLSKLDAVLARPCARYLGREVCGTDWLKAAAMLETAVRLRPLEKHNDLFAWVIARVFLDMNGHWLDAPPEAALDLVSDSRHGRVTVPQIAARLRKWAAG</sequence>
<evidence type="ECO:0000313" key="2">
    <source>
        <dbReference type="Proteomes" id="UP000037185"/>
    </source>
</evidence>
<accession>A0ACC4WAJ5</accession>
<name>A0ACC4WAJ5_STRFR</name>
<gene>
    <name evidence="1" type="ORF">ADZ36_16825</name>
</gene>
<comment type="caution">
    <text evidence="1">The sequence shown here is derived from an EMBL/GenBank/DDBJ whole genome shotgun (WGS) entry which is preliminary data.</text>
</comment>
<protein>
    <submittedName>
        <fullName evidence="1">Uncharacterized protein</fullName>
    </submittedName>
</protein>
<evidence type="ECO:0000313" key="1">
    <source>
        <dbReference type="EMBL" id="KNE81427.1"/>
    </source>
</evidence>
<reference evidence="1" key="1">
    <citation type="submission" date="2015-07" db="EMBL/GenBank/DDBJ databases">
        <title>Draft genome sequence of Streptomyces fradiae, a resistant strain to nitron-oligomycin.</title>
        <authorList>
            <person name="Vatlin A.A."/>
            <person name="Bekker O.B."/>
            <person name="Danilenko V.N."/>
        </authorList>
    </citation>
    <scope>NUCLEOTIDE SEQUENCE</scope>
    <source>
        <strain evidence="1">Olg1-1</strain>
    </source>
</reference>
<keyword evidence="2" id="KW-1185">Reference proteome</keyword>
<proteinExistence type="predicted"/>
<organism evidence="1 2">
    <name type="scientific">Streptomyces fradiae</name>
    <name type="common">Streptomyces roseoflavus</name>
    <dbReference type="NCBI Taxonomy" id="1906"/>
    <lineage>
        <taxon>Bacteria</taxon>
        <taxon>Bacillati</taxon>
        <taxon>Actinomycetota</taxon>
        <taxon>Actinomycetes</taxon>
        <taxon>Kitasatosporales</taxon>
        <taxon>Streptomycetaceae</taxon>
        <taxon>Streptomyces</taxon>
    </lineage>
</organism>